<organism evidence="1 2">
    <name type="scientific">Fibrisoma montanum</name>
    <dbReference type="NCBI Taxonomy" id="2305895"/>
    <lineage>
        <taxon>Bacteria</taxon>
        <taxon>Pseudomonadati</taxon>
        <taxon>Bacteroidota</taxon>
        <taxon>Cytophagia</taxon>
        <taxon>Cytophagales</taxon>
        <taxon>Spirosomataceae</taxon>
        <taxon>Fibrisoma</taxon>
    </lineage>
</organism>
<accession>A0A418M425</accession>
<evidence type="ECO:0000313" key="1">
    <source>
        <dbReference type="EMBL" id="RIV20490.1"/>
    </source>
</evidence>
<dbReference type="Proteomes" id="UP000283523">
    <property type="component" value="Unassembled WGS sequence"/>
</dbReference>
<dbReference type="RefSeq" id="WP_119669658.1">
    <property type="nucleotide sequence ID" value="NZ_QXED01000006.1"/>
</dbReference>
<reference evidence="1 2" key="1">
    <citation type="submission" date="2018-08" db="EMBL/GenBank/DDBJ databases">
        <title>Fibrisoma montanum sp. nov., isolated from Danxia mountain soil.</title>
        <authorList>
            <person name="Huang Y."/>
        </authorList>
    </citation>
    <scope>NUCLEOTIDE SEQUENCE [LARGE SCALE GENOMIC DNA]</scope>
    <source>
        <strain evidence="1 2">HYT19</strain>
    </source>
</reference>
<dbReference type="EMBL" id="QXED01000006">
    <property type="protein sequence ID" value="RIV20490.1"/>
    <property type="molecule type" value="Genomic_DNA"/>
</dbReference>
<evidence type="ECO:0000313" key="2">
    <source>
        <dbReference type="Proteomes" id="UP000283523"/>
    </source>
</evidence>
<protein>
    <submittedName>
        <fullName evidence="1">Uncharacterized protein</fullName>
    </submittedName>
</protein>
<dbReference type="AlphaFoldDB" id="A0A418M425"/>
<name>A0A418M425_9BACT</name>
<proteinExistence type="predicted"/>
<comment type="caution">
    <text evidence="1">The sequence shown here is derived from an EMBL/GenBank/DDBJ whole genome shotgun (WGS) entry which is preliminary data.</text>
</comment>
<keyword evidence="2" id="KW-1185">Reference proteome</keyword>
<sequence>MDEKKKDVVSKSIVANQSKQKHFWLNGEGEPVQTAFLLSTPFLSNSMKTTLSTLLLALYCSEPG</sequence>
<gene>
    <name evidence="1" type="ORF">DYU11_20810</name>
</gene>